<feature type="compositionally biased region" description="Basic and acidic residues" evidence="1">
    <location>
        <begin position="91"/>
        <end position="116"/>
    </location>
</feature>
<evidence type="ECO:0000256" key="1">
    <source>
        <dbReference type="SAM" id="MobiDB-lite"/>
    </source>
</evidence>
<evidence type="ECO:0000313" key="2">
    <source>
        <dbReference type="EMBL" id="GBN04925.1"/>
    </source>
</evidence>
<feature type="compositionally biased region" description="Polar residues" evidence="1">
    <location>
        <begin position="63"/>
        <end position="82"/>
    </location>
</feature>
<reference evidence="2 3" key="1">
    <citation type="journal article" date="2019" name="Sci. Rep.">
        <title>Orb-weaving spider Araneus ventricosus genome elucidates the spidroin gene catalogue.</title>
        <authorList>
            <person name="Kono N."/>
            <person name="Nakamura H."/>
            <person name="Ohtoshi R."/>
            <person name="Moran D.A.P."/>
            <person name="Shinohara A."/>
            <person name="Yoshida Y."/>
            <person name="Fujiwara M."/>
            <person name="Mori M."/>
            <person name="Tomita M."/>
            <person name="Arakawa K."/>
        </authorList>
    </citation>
    <scope>NUCLEOTIDE SEQUENCE [LARGE SCALE GENOMIC DNA]</scope>
</reference>
<proteinExistence type="predicted"/>
<keyword evidence="3" id="KW-1185">Reference proteome</keyword>
<sequence>MDELIVDKSPTTEKKSETSISNSVEMNSVQDGQSYSAAHYRSTAKKLSAVLNAAAAVSKPVKKSNTSAVKRTTGKGSKTVESATKKRKASRDKSPEKKAAAAKDKKPRKTSKDASGKKAVQAKAAKSTKKKQ</sequence>
<comment type="caution">
    <text evidence="2">The sequence shown here is derived from an EMBL/GenBank/DDBJ whole genome shotgun (WGS) entry which is preliminary data.</text>
</comment>
<gene>
    <name evidence="2" type="ORF">AVEN_182238_1</name>
</gene>
<feature type="region of interest" description="Disordered" evidence="1">
    <location>
        <begin position="1"/>
        <end position="28"/>
    </location>
</feature>
<dbReference type="EMBL" id="BGPR01004924">
    <property type="protein sequence ID" value="GBN04925.1"/>
    <property type="molecule type" value="Genomic_DNA"/>
</dbReference>
<name>A0A4Y2KRF8_ARAVE</name>
<accession>A0A4Y2KRF8</accession>
<organism evidence="2 3">
    <name type="scientific">Araneus ventricosus</name>
    <name type="common">Orbweaver spider</name>
    <name type="synonym">Epeira ventricosa</name>
    <dbReference type="NCBI Taxonomy" id="182803"/>
    <lineage>
        <taxon>Eukaryota</taxon>
        <taxon>Metazoa</taxon>
        <taxon>Ecdysozoa</taxon>
        <taxon>Arthropoda</taxon>
        <taxon>Chelicerata</taxon>
        <taxon>Arachnida</taxon>
        <taxon>Araneae</taxon>
        <taxon>Araneomorphae</taxon>
        <taxon>Entelegynae</taxon>
        <taxon>Araneoidea</taxon>
        <taxon>Araneidae</taxon>
        <taxon>Araneus</taxon>
    </lineage>
</organism>
<protein>
    <submittedName>
        <fullName evidence="2">Uncharacterized protein</fullName>
    </submittedName>
</protein>
<feature type="region of interest" description="Disordered" evidence="1">
    <location>
        <begin position="55"/>
        <end position="132"/>
    </location>
</feature>
<dbReference type="AlphaFoldDB" id="A0A4Y2KRF8"/>
<dbReference type="Proteomes" id="UP000499080">
    <property type="component" value="Unassembled WGS sequence"/>
</dbReference>
<evidence type="ECO:0000313" key="3">
    <source>
        <dbReference type="Proteomes" id="UP000499080"/>
    </source>
</evidence>
<feature type="compositionally biased region" description="Polar residues" evidence="1">
    <location>
        <begin position="18"/>
        <end position="28"/>
    </location>
</feature>